<reference evidence="5" key="1">
    <citation type="submission" date="2020-06" db="EMBL/GenBank/DDBJ databases">
        <authorList>
            <consortium name="Plant Systems Biology data submission"/>
        </authorList>
    </citation>
    <scope>NUCLEOTIDE SEQUENCE</scope>
    <source>
        <strain evidence="5">D6</strain>
    </source>
</reference>
<evidence type="ECO:0000313" key="5">
    <source>
        <dbReference type="EMBL" id="CAB9510196.1"/>
    </source>
</evidence>
<dbReference type="SUPFAM" id="SSF52058">
    <property type="entry name" value="L domain-like"/>
    <property type="match status" value="2"/>
</dbReference>
<organism evidence="5 6">
    <name type="scientific">Seminavis robusta</name>
    <dbReference type="NCBI Taxonomy" id="568900"/>
    <lineage>
        <taxon>Eukaryota</taxon>
        <taxon>Sar</taxon>
        <taxon>Stramenopiles</taxon>
        <taxon>Ochrophyta</taxon>
        <taxon>Bacillariophyta</taxon>
        <taxon>Bacillariophyceae</taxon>
        <taxon>Bacillariophycidae</taxon>
        <taxon>Naviculales</taxon>
        <taxon>Naviculaceae</taxon>
        <taxon>Seminavis</taxon>
    </lineage>
</organism>
<feature type="compositionally biased region" description="Polar residues" evidence="4">
    <location>
        <begin position="264"/>
        <end position="280"/>
    </location>
</feature>
<proteinExistence type="predicted"/>
<evidence type="ECO:0000256" key="4">
    <source>
        <dbReference type="SAM" id="MobiDB-lite"/>
    </source>
</evidence>
<dbReference type="InterPro" id="IPR032675">
    <property type="entry name" value="LRR_dom_sf"/>
</dbReference>
<name>A0A9N8E0E1_9STRA</name>
<feature type="compositionally biased region" description="Basic and acidic residues" evidence="4">
    <location>
        <begin position="218"/>
        <end position="232"/>
    </location>
</feature>
<dbReference type="Pfam" id="PF00560">
    <property type="entry name" value="LRR_1"/>
    <property type="match status" value="3"/>
</dbReference>
<dbReference type="AlphaFoldDB" id="A0A9N8E0E1"/>
<gene>
    <name evidence="5" type="ORF">SEMRO_425_G140240.1</name>
</gene>
<keyword evidence="6" id="KW-1185">Reference proteome</keyword>
<dbReference type="Proteomes" id="UP001153069">
    <property type="component" value="Unassembled WGS sequence"/>
</dbReference>
<dbReference type="EMBL" id="CAICTM010000424">
    <property type="protein sequence ID" value="CAB9510196.1"/>
    <property type="molecule type" value="Genomic_DNA"/>
</dbReference>
<keyword evidence="3" id="KW-0472">Membrane</keyword>
<feature type="compositionally biased region" description="Basic and acidic residues" evidence="4">
    <location>
        <begin position="94"/>
        <end position="103"/>
    </location>
</feature>
<feature type="compositionally biased region" description="Acidic residues" evidence="4">
    <location>
        <begin position="18"/>
        <end position="29"/>
    </location>
</feature>
<dbReference type="OrthoDB" id="69127at2759"/>
<accession>A0A9N8E0E1</accession>
<feature type="region of interest" description="Disordered" evidence="4">
    <location>
        <begin position="309"/>
        <end position="333"/>
    </location>
</feature>
<keyword evidence="5" id="KW-0808">Transferase</keyword>
<evidence type="ECO:0000256" key="3">
    <source>
        <dbReference type="ARBA" id="ARBA00023136"/>
    </source>
</evidence>
<dbReference type="FunFam" id="3.80.10.10:FF:000095">
    <property type="entry name" value="LRR receptor-like serine/threonine-protein kinase GSO1"/>
    <property type="match status" value="1"/>
</dbReference>
<sequence>MSTKSQEPSGWRFRFEWESEEDDEDSEDVASEHGGPALMAGSDPSMVPSPPEKTNEKVHQDNVGNLDAKSNSGRTDQASWKSLISEELDTDGGATKKKDDIRTQAKAPSSSDHSNPRTTTTTPTPGTTPLAAVDSHQTPTTKRELGERKAKRISTSEKASGVVGAVAIEGADSKSTAEEKGHLISPINSQSSEEIIQQRTGKLRGKKRGYPHKLPVPSHEERFSTTEGHQRQQSDPNAPLPSGLAKKTPEQARTLRVSVAAASSMPTATAGEQTGTPTSSLHRKKMAIQERVHHQGTIVTNGVAIAEEEEADEEDIERPASHDHQPAQPDDQDISVQTSTANLAVANPVTEDDLQQAQEWHERPIRTRNKLACCRRPRWHELAALVFVIAGAVAIASIVGVEQRNNDDQPDTDAQDEVIMPGQPTAAMADRVRSLLPDYSLQAIDRSDNSPQMLAYEWLMGDPNLETYPDWRTVQRFSLATIYFSLGGNEARGWVQDTGWISYDVHECEWFQSEPEAAAAADDPSFGSGTTYTIFNVSRLDSNVCTGETGEEYQHLLLLSNGLQGSIPEELYLLSSLKTISLRGNIATGSISSRVGLLTSLFALDVTANRMTSTLPTEIGLLTNLTALSTVFNPAMTGSIPSTVGNLYDLGILGLDSCSYSGVIPTEIGRLRRLYWLLLYNNRFSGQLPSELGLLRSPTFHLFNNSLTGTIPSELGNVQYMSFLTLGDNPALEGNIPSEFGQLEYIWMLGIWNTNVSGPIPTEFGRLLGLSGLLLANNRLHGSIPSELGNLKSLWGLGLFGNGLSGAIPSELSSISDLAALALQDNILTGHIPTEFGVFSEQDGFLKMELLDLSGNHMSGNVPSELGLITSLRELSLHNNQLTGSVPSTLGNLFRRAYSYVEFLFASGSLPDIFASIIPSRSLSLDNNRLVGSLPTELGGMTSLLNFSISNNSLTGGIPEQLGNMESLESLNLADNNLRGPVPSELGLLSELISLSLADNELSGKLPTEVGTLVASKEPGASFENLNISGNGFSGTIPLDVCLAGSNALSFDCSDSLCGCDCSCS</sequence>
<keyword evidence="1" id="KW-0433">Leucine-rich repeat</keyword>
<dbReference type="GO" id="GO:0016301">
    <property type="term" value="F:kinase activity"/>
    <property type="evidence" value="ECO:0007669"/>
    <property type="project" value="UniProtKB-KW"/>
</dbReference>
<dbReference type="InterPro" id="IPR001611">
    <property type="entry name" value="Leu-rich_rpt"/>
</dbReference>
<protein>
    <submittedName>
        <fullName evidence="5">LRR receptor-like serine threonine-protein kinase</fullName>
    </submittedName>
</protein>
<feature type="compositionally biased region" description="Polar residues" evidence="4">
    <location>
        <begin position="186"/>
        <end position="200"/>
    </location>
</feature>
<keyword evidence="5" id="KW-0675">Receptor</keyword>
<feature type="compositionally biased region" description="Low complexity" evidence="4">
    <location>
        <begin position="116"/>
        <end position="129"/>
    </location>
</feature>
<feature type="compositionally biased region" description="Polar residues" evidence="4">
    <location>
        <begin position="68"/>
        <end position="82"/>
    </location>
</feature>
<keyword evidence="5" id="KW-0418">Kinase</keyword>
<feature type="compositionally biased region" description="Basic residues" evidence="4">
    <location>
        <begin position="201"/>
        <end position="211"/>
    </location>
</feature>
<dbReference type="Gene3D" id="3.80.10.10">
    <property type="entry name" value="Ribonuclease Inhibitor"/>
    <property type="match status" value="3"/>
</dbReference>
<comment type="caution">
    <text evidence="5">The sequence shown here is derived from an EMBL/GenBank/DDBJ whole genome shotgun (WGS) entry which is preliminary data.</text>
</comment>
<feature type="region of interest" description="Disordered" evidence="4">
    <location>
        <begin position="1"/>
        <end position="283"/>
    </location>
</feature>
<dbReference type="PANTHER" id="PTHR46662">
    <property type="entry name" value="DI-GLUCOSE BINDING PROTEIN WITH LEUCINE-RICH REPEAT DOMAIN-CONTAINING PROTEIN"/>
    <property type="match status" value="1"/>
</dbReference>
<keyword evidence="2" id="KW-0677">Repeat</keyword>
<feature type="compositionally biased region" description="Basic and acidic residues" evidence="4">
    <location>
        <begin position="171"/>
        <end position="182"/>
    </location>
</feature>
<evidence type="ECO:0000313" key="6">
    <source>
        <dbReference type="Proteomes" id="UP001153069"/>
    </source>
</evidence>
<dbReference type="PANTHER" id="PTHR46662:SF89">
    <property type="entry name" value="MDIS1-INTERACTING RECEPTOR LIKE KINASE 2-LIKE"/>
    <property type="match status" value="1"/>
</dbReference>
<evidence type="ECO:0000256" key="1">
    <source>
        <dbReference type="ARBA" id="ARBA00022614"/>
    </source>
</evidence>
<evidence type="ECO:0000256" key="2">
    <source>
        <dbReference type="ARBA" id="ARBA00022737"/>
    </source>
</evidence>